<feature type="binding site" evidence="2">
    <location>
        <position position="45"/>
    </location>
    <ligand>
        <name>Mg(2+)</name>
        <dbReference type="ChEBI" id="CHEBI:18420"/>
    </ligand>
</feature>
<dbReference type="PANTHER" id="PTHR43210:SF5">
    <property type="entry name" value="DETHIOBIOTIN SYNTHETASE"/>
    <property type="match status" value="1"/>
</dbReference>
<comment type="catalytic activity">
    <reaction evidence="2">
        <text>(7R,8S)-7,8-diammoniononanoate + CO2 + ATP = (4R,5S)-dethiobiotin + ADP + phosphate + 3 H(+)</text>
        <dbReference type="Rhea" id="RHEA:15805"/>
        <dbReference type="ChEBI" id="CHEBI:15378"/>
        <dbReference type="ChEBI" id="CHEBI:16526"/>
        <dbReference type="ChEBI" id="CHEBI:30616"/>
        <dbReference type="ChEBI" id="CHEBI:43474"/>
        <dbReference type="ChEBI" id="CHEBI:149469"/>
        <dbReference type="ChEBI" id="CHEBI:149473"/>
        <dbReference type="ChEBI" id="CHEBI:456216"/>
        <dbReference type="EC" id="6.3.3.3"/>
    </reaction>
</comment>
<comment type="caution">
    <text evidence="3">The sequence shown here is derived from an EMBL/GenBank/DDBJ whole genome shotgun (WGS) entry which is preliminary data.</text>
</comment>
<dbReference type="STRING" id="1503925.TH53_25565"/>
<feature type="binding site" evidence="2">
    <location>
        <position position="18"/>
    </location>
    <ligand>
        <name>Mg(2+)</name>
        <dbReference type="ChEBI" id="CHEBI:18420"/>
    </ligand>
</feature>
<evidence type="ECO:0000313" key="3">
    <source>
        <dbReference type="EMBL" id="KIO74601.1"/>
    </source>
</evidence>
<dbReference type="PANTHER" id="PTHR43210">
    <property type="entry name" value="DETHIOBIOTIN SYNTHETASE"/>
    <property type="match status" value="1"/>
</dbReference>
<keyword evidence="2" id="KW-0067">ATP-binding</keyword>
<dbReference type="PIRSF" id="PIRSF006755">
    <property type="entry name" value="DTB_synth"/>
    <property type="match status" value="1"/>
</dbReference>
<dbReference type="UniPathway" id="UPA00078">
    <property type="reaction ID" value="UER00161"/>
</dbReference>
<dbReference type="OrthoDB" id="9802097at2"/>
<dbReference type="CDD" id="cd03109">
    <property type="entry name" value="DTBS"/>
    <property type="match status" value="1"/>
</dbReference>
<keyword evidence="1 2" id="KW-0093">Biotin biosynthesis</keyword>
<evidence type="ECO:0000313" key="4">
    <source>
        <dbReference type="Proteomes" id="UP000032049"/>
    </source>
</evidence>
<dbReference type="GO" id="GO:0009102">
    <property type="term" value="P:biotin biosynthetic process"/>
    <property type="evidence" value="ECO:0007669"/>
    <property type="project" value="UniProtKB-UniRule"/>
</dbReference>
<accession>A0A0D0GJJ7</accession>
<keyword evidence="2" id="KW-0547">Nucleotide-binding</keyword>
<comment type="function">
    <text evidence="2">Catalyzes a mechanistically unusual reaction, the ATP-dependent insertion of CO2 between the N7 and N8 nitrogen atoms of 7,8-diaminopelargonic acid (DAPA, also called 7,8-diammoniononanoate) to form a ureido ring.</text>
</comment>
<sequence length="210" mass="23494">MYNKPLFITGIGTEVGKTIVSAVLTEQLQADYWKPVQAGDLDNTDTFKVKQLISNSRSIFHPETFKFNMPASPHRAAKHEGIEIRQQDFVLPETSNQLLIEGAGGLFVPLSYRFLMIDLIRLLGAEAVLVTRNYLGCINHTLLSIHALQSKGIPLKHLVLNGDFDFDTLNMLLHHLPRNCTWSKLPEFTTINKDAIANAPFQLSPTPITT</sequence>
<dbReference type="Pfam" id="PF13500">
    <property type="entry name" value="AAA_26"/>
    <property type="match status" value="1"/>
</dbReference>
<dbReference type="GO" id="GO:0004141">
    <property type="term" value="F:dethiobiotin synthase activity"/>
    <property type="evidence" value="ECO:0007669"/>
    <property type="project" value="UniProtKB-UniRule"/>
</dbReference>
<dbReference type="InterPro" id="IPR027417">
    <property type="entry name" value="P-loop_NTPase"/>
</dbReference>
<comment type="cofactor">
    <cofactor evidence="2">
        <name>Mg(2+)</name>
        <dbReference type="ChEBI" id="CHEBI:18420"/>
    </cofactor>
</comment>
<dbReference type="Proteomes" id="UP000032049">
    <property type="component" value="Unassembled WGS sequence"/>
</dbReference>
<keyword evidence="2" id="KW-0460">Magnesium</keyword>
<feature type="binding site" evidence="2">
    <location>
        <position position="101"/>
    </location>
    <ligand>
        <name>Mg(2+)</name>
        <dbReference type="ChEBI" id="CHEBI:18420"/>
    </ligand>
</feature>
<gene>
    <name evidence="2" type="primary">bioD</name>
    <name evidence="3" type="ORF">TH53_25565</name>
</gene>
<keyword evidence="2" id="KW-0963">Cytoplasm</keyword>
<dbReference type="InterPro" id="IPR004472">
    <property type="entry name" value="DTB_synth_BioD"/>
</dbReference>
<dbReference type="GO" id="GO:0005829">
    <property type="term" value="C:cytosol"/>
    <property type="evidence" value="ECO:0007669"/>
    <property type="project" value="TreeGrafter"/>
</dbReference>
<comment type="similarity">
    <text evidence="2">Belongs to the dethiobiotin synthetase family.</text>
</comment>
<organism evidence="3 4">
    <name type="scientific">Pedobacter lusitanus</name>
    <dbReference type="NCBI Taxonomy" id="1503925"/>
    <lineage>
        <taxon>Bacteria</taxon>
        <taxon>Pseudomonadati</taxon>
        <taxon>Bacteroidota</taxon>
        <taxon>Sphingobacteriia</taxon>
        <taxon>Sphingobacteriales</taxon>
        <taxon>Sphingobacteriaceae</taxon>
        <taxon>Pedobacter</taxon>
    </lineage>
</organism>
<dbReference type="EMBL" id="JXRA01000158">
    <property type="protein sequence ID" value="KIO74601.1"/>
    <property type="molecule type" value="Genomic_DNA"/>
</dbReference>
<comment type="pathway">
    <text evidence="2">Cofactor biosynthesis; biotin biosynthesis; biotin from 7,8-diaminononanoate: step 1/2.</text>
</comment>
<evidence type="ECO:0000256" key="1">
    <source>
        <dbReference type="ARBA" id="ARBA00022756"/>
    </source>
</evidence>
<dbReference type="HAMAP" id="MF_00336">
    <property type="entry name" value="BioD"/>
    <property type="match status" value="1"/>
</dbReference>
<evidence type="ECO:0000256" key="2">
    <source>
        <dbReference type="HAMAP-Rule" id="MF_00336"/>
    </source>
</evidence>
<name>A0A0D0GJJ7_9SPHI</name>
<keyword evidence="2" id="KW-0479">Metal-binding</keyword>
<reference evidence="3 4" key="1">
    <citation type="submission" date="2015-01" db="EMBL/GenBank/DDBJ databases">
        <title>Draft genome sequence of Pedobacter sp. NL19 isolated from sludge of an effluent treatment pond in an abandoned uranium mine.</title>
        <authorList>
            <person name="Santos T."/>
            <person name="Caetano T."/>
            <person name="Covas C."/>
            <person name="Cruz A."/>
            <person name="Mendo S."/>
        </authorList>
    </citation>
    <scope>NUCLEOTIDE SEQUENCE [LARGE SCALE GENOMIC DNA]</scope>
    <source>
        <strain evidence="3 4">NL19</strain>
    </source>
</reference>
<dbReference type="EC" id="6.3.3.3" evidence="2"/>
<feature type="binding site" evidence="2">
    <location>
        <position position="45"/>
    </location>
    <ligand>
        <name>ATP</name>
        <dbReference type="ChEBI" id="CHEBI:30616"/>
    </ligand>
</feature>
<feature type="active site" evidence="2">
    <location>
        <position position="34"/>
    </location>
</feature>
<dbReference type="GO" id="GO:0000287">
    <property type="term" value="F:magnesium ion binding"/>
    <property type="evidence" value="ECO:0007669"/>
    <property type="project" value="UniProtKB-UniRule"/>
</dbReference>
<feature type="binding site" evidence="2">
    <location>
        <begin position="14"/>
        <end position="19"/>
    </location>
    <ligand>
        <name>ATP</name>
        <dbReference type="ChEBI" id="CHEBI:30616"/>
    </ligand>
</feature>
<comment type="subcellular location">
    <subcellularLocation>
        <location evidence="2">Cytoplasm</location>
    </subcellularLocation>
</comment>
<dbReference type="AlphaFoldDB" id="A0A0D0GJJ7"/>
<protein>
    <recommendedName>
        <fullName evidence="2">ATP-dependent dethiobiotin synthetase BioD</fullName>
        <ecNumber evidence="2">6.3.3.3</ecNumber>
    </recommendedName>
    <alternativeName>
        <fullName evidence="2">DTB synthetase</fullName>
        <shortName evidence="2">DTBS</shortName>
    </alternativeName>
    <alternativeName>
        <fullName evidence="2">Dethiobiotin synthase</fullName>
    </alternativeName>
</protein>
<comment type="caution">
    <text evidence="2">Lacks conserved residue(s) required for the propagation of feature annotation.</text>
</comment>
<dbReference type="Gene3D" id="3.40.50.300">
    <property type="entry name" value="P-loop containing nucleotide triphosphate hydrolases"/>
    <property type="match status" value="1"/>
</dbReference>
<dbReference type="SUPFAM" id="SSF52540">
    <property type="entry name" value="P-loop containing nucleoside triphosphate hydrolases"/>
    <property type="match status" value="1"/>
</dbReference>
<feature type="binding site" evidence="2">
    <location>
        <begin position="101"/>
        <end position="104"/>
    </location>
    <ligand>
        <name>ATP</name>
        <dbReference type="ChEBI" id="CHEBI:30616"/>
    </ligand>
</feature>
<keyword evidence="2" id="KW-0436">Ligase</keyword>
<dbReference type="GO" id="GO:0005524">
    <property type="term" value="F:ATP binding"/>
    <property type="evidence" value="ECO:0007669"/>
    <property type="project" value="UniProtKB-UniRule"/>
</dbReference>
<comment type="subunit">
    <text evidence="2">Homodimer.</text>
</comment>
<dbReference type="NCBIfam" id="TIGR00347">
    <property type="entry name" value="bioD"/>
    <property type="match status" value="1"/>
</dbReference>
<proteinExistence type="inferred from homology"/>
<keyword evidence="4" id="KW-1185">Reference proteome</keyword>